<keyword evidence="5 6" id="KW-0472">Membrane</keyword>
<evidence type="ECO:0000256" key="2">
    <source>
        <dbReference type="ARBA" id="ARBA00005982"/>
    </source>
</evidence>
<dbReference type="VEuPathDB" id="MicrosporidiaDB:VCUG_02086"/>
<dbReference type="FunCoup" id="L2GT12">
    <property type="interactions" value="84"/>
</dbReference>
<evidence type="ECO:0008006" key="9">
    <source>
        <dbReference type="Google" id="ProtNLM"/>
    </source>
</evidence>
<evidence type="ECO:0000256" key="5">
    <source>
        <dbReference type="ARBA" id="ARBA00023136"/>
    </source>
</evidence>
<protein>
    <recommendedName>
        <fullName evidence="9">Amino acid/peptide transporter (Peptide:H+ symporter)</fullName>
    </recommendedName>
</protein>
<dbReference type="GO" id="GO:0022857">
    <property type="term" value="F:transmembrane transporter activity"/>
    <property type="evidence" value="ECO:0007669"/>
    <property type="project" value="InterPro"/>
</dbReference>
<feature type="transmembrane region" description="Helical" evidence="6">
    <location>
        <begin position="692"/>
        <end position="710"/>
    </location>
</feature>
<evidence type="ECO:0000256" key="1">
    <source>
        <dbReference type="ARBA" id="ARBA00004141"/>
    </source>
</evidence>
<dbReference type="SUPFAM" id="SSF103473">
    <property type="entry name" value="MFS general substrate transporter"/>
    <property type="match status" value="2"/>
</dbReference>
<feature type="transmembrane region" description="Helical" evidence="6">
    <location>
        <begin position="51"/>
        <end position="72"/>
    </location>
</feature>
<feature type="transmembrane region" description="Helical" evidence="6">
    <location>
        <begin position="171"/>
        <end position="195"/>
    </location>
</feature>
<dbReference type="EMBL" id="GL877446">
    <property type="protein sequence ID" value="ELA46408.2"/>
    <property type="molecule type" value="Genomic_DNA"/>
</dbReference>
<reference evidence="8" key="1">
    <citation type="submission" date="2011-03" db="EMBL/GenBank/DDBJ databases">
        <title>The genome sequence of Vavraia culicis strain floridensis.</title>
        <authorList>
            <consortium name="The Broad Institute Genome Sequencing Platform"/>
            <person name="Cuomo C."/>
            <person name="Becnel J."/>
            <person name="Sanscrainte N."/>
            <person name="Young S.K."/>
            <person name="Zeng Q."/>
            <person name="Gargeya S."/>
            <person name="Fitzgerald M."/>
            <person name="Haas B."/>
            <person name="Abouelleil A."/>
            <person name="Alvarado L."/>
            <person name="Arachchi H.M."/>
            <person name="Berlin A."/>
            <person name="Chapman S.B."/>
            <person name="Gearin G."/>
            <person name="Goldberg J."/>
            <person name="Griggs A."/>
            <person name="Gujja S."/>
            <person name="Hansen M."/>
            <person name="Heiman D."/>
            <person name="Howarth C."/>
            <person name="Larimer J."/>
            <person name="Lui A."/>
            <person name="MacDonald P.J.P."/>
            <person name="McCowen C."/>
            <person name="Montmayeur A."/>
            <person name="Murphy C."/>
            <person name="Neiman D."/>
            <person name="Pearson M."/>
            <person name="Priest M."/>
            <person name="Roberts A."/>
            <person name="Saif S."/>
            <person name="Shea T."/>
            <person name="Sisk P."/>
            <person name="Stolte C."/>
            <person name="Sykes S."/>
            <person name="Wortman J."/>
            <person name="Nusbaum C."/>
            <person name="Birren B."/>
        </authorList>
    </citation>
    <scope>NUCLEOTIDE SEQUENCE [LARGE SCALE GENOMIC DNA]</scope>
    <source>
        <strain evidence="8">floridensis</strain>
    </source>
</reference>
<organism evidence="7 8">
    <name type="scientific">Vavraia culicis (isolate floridensis)</name>
    <name type="common">Microsporidian parasite</name>
    <dbReference type="NCBI Taxonomy" id="948595"/>
    <lineage>
        <taxon>Eukaryota</taxon>
        <taxon>Fungi</taxon>
        <taxon>Fungi incertae sedis</taxon>
        <taxon>Microsporidia</taxon>
        <taxon>Pleistophoridae</taxon>
        <taxon>Vavraia</taxon>
    </lineage>
</organism>
<accession>L2GT12</accession>
<feature type="transmembrane region" description="Helical" evidence="6">
    <location>
        <begin position="145"/>
        <end position="165"/>
    </location>
</feature>
<dbReference type="RefSeq" id="XP_008075095.1">
    <property type="nucleotide sequence ID" value="XM_008076904.1"/>
</dbReference>
<dbReference type="InParanoid" id="L2GT12"/>
<dbReference type="GO" id="GO:0016020">
    <property type="term" value="C:membrane"/>
    <property type="evidence" value="ECO:0007669"/>
    <property type="project" value="UniProtKB-SubCell"/>
</dbReference>
<keyword evidence="8" id="KW-1185">Reference proteome</keyword>
<dbReference type="GeneID" id="19879954"/>
<evidence type="ECO:0000256" key="4">
    <source>
        <dbReference type="ARBA" id="ARBA00022989"/>
    </source>
</evidence>
<feature type="transmembrane region" description="Helical" evidence="6">
    <location>
        <begin position="110"/>
        <end position="133"/>
    </location>
</feature>
<dbReference type="STRING" id="948595.L2GT12"/>
<comment type="similarity">
    <text evidence="2">Belongs to the major facilitator superfamily. Proton-dependent oligopeptide transporter (POT/PTR) (TC 2.A.17) family.</text>
</comment>
<dbReference type="OrthoDB" id="8904098at2759"/>
<dbReference type="HOGENOM" id="CLU_441781_0_0_1"/>
<evidence type="ECO:0000313" key="8">
    <source>
        <dbReference type="Proteomes" id="UP000011081"/>
    </source>
</evidence>
<feature type="transmembrane region" description="Helical" evidence="6">
    <location>
        <begin position="84"/>
        <end position="104"/>
    </location>
</feature>
<dbReference type="AlphaFoldDB" id="L2GT12"/>
<proteinExistence type="inferred from homology"/>
<evidence type="ECO:0000256" key="3">
    <source>
        <dbReference type="ARBA" id="ARBA00022692"/>
    </source>
</evidence>
<keyword evidence="4 6" id="KW-1133">Transmembrane helix</keyword>
<dbReference type="Proteomes" id="UP000011081">
    <property type="component" value="Unassembled WGS sequence"/>
</dbReference>
<evidence type="ECO:0000313" key="7">
    <source>
        <dbReference type="EMBL" id="ELA46408.2"/>
    </source>
</evidence>
<keyword evidence="3 6" id="KW-0812">Transmembrane</keyword>
<feature type="transmembrane region" description="Helical" evidence="6">
    <location>
        <begin position="525"/>
        <end position="542"/>
    </location>
</feature>
<dbReference type="PANTHER" id="PTHR11654">
    <property type="entry name" value="OLIGOPEPTIDE TRANSPORTER-RELATED"/>
    <property type="match status" value="1"/>
</dbReference>
<feature type="transmembrane region" description="Helical" evidence="6">
    <location>
        <begin position="660"/>
        <end position="680"/>
    </location>
</feature>
<comment type="subcellular location">
    <subcellularLocation>
        <location evidence="1">Membrane</location>
        <topology evidence="1">Multi-pass membrane protein</topology>
    </subcellularLocation>
</comment>
<sequence>MLKTGVIRHTMQKLTLFLIISTEFCERFCYYGLRALLFPFLHNHLSYSVSAAKGLSHAFFFLAFFFAMIFGFFSDVRVGHYRTIVSLSIVYVLGTGMLVISAYTSSTLSFLSGILLVAMGTGGIKPCISVFGGDQANKNSNFFSLFYFSINCGAMVSILTLPIIAHTNYTIAFIVPFVLISMAVVLFVSGTRMYTINRPDPRMYKELKAFLFKKKRKSFYVGHGYGFCQDLCEVAENNEENSNFNEVVGAHRMGDVLETNGSSFNEVVGSHRTGGVLMMNGRDRTYSKDEHQGDEHTGVYEIDVDMKDRAAILKRYEMIHRDGHLPRHAASCETEERMGRDAMYTGRDYIYTHDVCHPSSGTPDQTICAAPVDDSFYGERPSYDTASDDSAHVHGINSYSCDENSNELSYDVEQENINRYATAEHFSNSVMNDSNSFNAMDFSSLDDAFLHGRTGKEGTSPSVWIDYAGHKTKPKDVRVYGETNLSVADARTYSADKTITLDHSRSAEYLRKEHKSAIKKECRQILQICRLYLPIIFFWTIYDQQATSWTDQASFLNGNVLGWTILPSQMQVFNALLTLIFIPLFSHFVFLKARTKMVAGFYLGAVSFFLSAVVEHYKEPSLTVMVQLPQYVLMTAGEVLLSVTGLEYSYSMAPKRFRSVVLAIWLFMAAIGNVLVAFISRMNFFKAEIGSYLFYGCLAVVGSRWLNYEFRRISK</sequence>
<name>L2GT12_VAVCU</name>
<feature type="transmembrane region" description="Helical" evidence="6">
    <location>
        <begin position="572"/>
        <end position="591"/>
    </location>
</feature>
<evidence type="ECO:0000256" key="6">
    <source>
        <dbReference type="SAM" id="Phobius"/>
    </source>
</evidence>
<gene>
    <name evidence="7" type="ORF">VCUG_02086</name>
</gene>
<feature type="transmembrane region" description="Helical" evidence="6">
    <location>
        <begin position="629"/>
        <end position="648"/>
    </location>
</feature>
<dbReference type="InterPro" id="IPR000109">
    <property type="entry name" value="POT_fam"/>
</dbReference>
<dbReference type="Gene3D" id="1.20.1250.20">
    <property type="entry name" value="MFS general substrate transporter like domains"/>
    <property type="match status" value="2"/>
</dbReference>
<dbReference type="InterPro" id="IPR036259">
    <property type="entry name" value="MFS_trans_sf"/>
</dbReference>
<dbReference type="Pfam" id="PF00854">
    <property type="entry name" value="PTR2"/>
    <property type="match status" value="2"/>
</dbReference>
<feature type="transmembrane region" description="Helical" evidence="6">
    <location>
        <begin position="598"/>
        <end position="617"/>
    </location>
</feature>